<feature type="region of interest" description="Disordered" evidence="1">
    <location>
        <begin position="47"/>
        <end position="76"/>
    </location>
</feature>
<dbReference type="EMBL" id="LNQE01001670">
    <property type="protein sequence ID" value="KUG14337.1"/>
    <property type="molecule type" value="Genomic_DNA"/>
</dbReference>
<name>A0A0W8F0I1_9ZZZZ</name>
<organism evidence="2">
    <name type="scientific">hydrocarbon metagenome</name>
    <dbReference type="NCBI Taxonomy" id="938273"/>
    <lineage>
        <taxon>unclassified sequences</taxon>
        <taxon>metagenomes</taxon>
        <taxon>ecological metagenomes</taxon>
    </lineage>
</organism>
<accession>A0A0W8F0I1</accession>
<proteinExistence type="predicted"/>
<comment type="caution">
    <text evidence="2">The sequence shown here is derived from an EMBL/GenBank/DDBJ whole genome shotgun (WGS) entry which is preliminary data.</text>
</comment>
<feature type="compositionally biased region" description="Basic and acidic residues" evidence="1">
    <location>
        <begin position="50"/>
        <end position="62"/>
    </location>
</feature>
<evidence type="ECO:0000256" key="1">
    <source>
        <dbReference type="SAM" id="MobiDB-lite"/>
    </source>
</evidence>
<sequence length="76" mass="7901">MIVSDPGGQRAPGRTRGLLTEDPGPGSGYPKVPVYPEGPALSLVLGDYAGGDKNDDAIRGPDRSSSPQVFDMPCPF</sequence>
<reference evidence="2" key="1">
    <citation type="journal article" date="2015" name="Proc. Natl. Acad. Sci. U.S.A.">
        <title>Networks of energetic and metabolic interactions define dynamics in microbial communities.</title>
        <authorList>
            <person name="Embree M."/>
            <person name="Liu J.K."/>
            <person name="Al-Bassam M.M."/>
            <person name="Zengler K."/>
        </authorList>
    </citation>
    <scope>NUCLEOTIDE SEQUENCE</scope>
</reference>
<dbReference type="AlphaFoldDB" id="A0A0W8F0I1"/>
<evidence type="ECO:0000313" key="2">
    <source>
        <dbReference type="EMBL" id="KUG14337.1"/>
    </source>
</evidence>
<protein>
    <submittedName>
        <fullName evidence="2">Uncharacterized protein</fullName>
    </submittedName>
</protein>
<gene>
    <name evidence="2" type="ORF">ASZ90_016030</name>
</gene>
<feature type="region of interest" description="Disordered" evidence="1">
    <location>
        <begin position="1"/>
        <end position="33"/>
    </location>
</feature>